<evidence type="ECO:0000259" key="1">
    <source>
        <dbReference type="Pfam" id="PF10531"/>
    </source>
</evidence>
<organism evidence="2 3">
    <name type="scientific">Candidatus Geothrix skivensis</name>
    <dbReference type="NCBI Taxonomy" id="2954439"/>
    <lineage>
        <taxon>Bacteria</taxon>
        <taxon>Pseudomonadati</taxon>
        <taxon>Acidobacteriota</taxon>
        <taxon>Holophagae</taxon>
        <taxon>Holophagales</taxon>
        <taxon>Holophagaceae</taxon>
        <taxon>Geothrix</taxon>
    </lineage>
</organism>
<dbReference type="Proteomes" id="UP000886657">
    <property type="component" value="Unassembled WGS sequence"/>
</dbReference>
<evidence type="ECO:0000313" key="2">
    <source>
        <dbReference type="EMBL" id="MBK9797944.1"/>
    </source>
</evidence>
<comment type="caution">
    <text evidence="2">The sequence shown here is derived from an EMBL/GenBank/DDBJ whole genome shotgun (WGS) entry which is preliminary data.</text>
</comment>
<dbReference type="InterPro" id="IPR019554">
    <property type="entry name" value="Soluble_ligand-bd"/>
</dbReference>
<dbReference type="AlphaFoldDB" id="A0A9D7XMV3"/>
<sequence>MDIAHVVGETSSPFGTYKVKPGMKVSDLLSLAGGTTRNADTWHIRLVKADGRIVDSWVKGRKVEPGDTLIVPQRIRRESNWQENLTALTSVGLILNALATAGHL</sequence>
<reference evidence="2" key="1">
    <citation type="submission" date="2020-10" db="EMBL/GenBank/DDBJ databases">
        <title>Connecting structure to function with the recovery of over 1000 high-quality activated sludge metagenome-assembled genomes encoding full-length rRNA genes using long-read sequencing.</title>
        <authorList>
            <person name="Singleton C.M."/>
            <person name="Petriglieri F."/>
            <person name="Kristensen J.M."/>
            <person name="Kirkegaard R.H."/>
            <person name="Michaelsen T.Y."/>
            <person name="Andersen M.H."/>
            <person name="Karst S.M."/>
            <person name="Dueholm M.S."/>
            <person name="Nielsen P.H."/>
            <person name="Albertsen M."/>
        </authorList>
    </citation>
    <scope>NUCLEOTIDE SEQUENCE</scope>
    <source>
        <strain evidence="2">Skiv_18-Q3-R9-52_MAXAC.067</strain>
    </source>
</reference>
<dbReference type="Pfam" id="PF10531">
    <property type="entry name" value="SLBB"/>
    <property type="match status" value="1"/>
</dbReference>
<name>A0A9D7XMV3_9BACT</name>
<accession>A0A9D7XMV3</accession>
<proteinExistence type="predicted"/>
<dbReference type="EMBL" id="JADKIO010000012">
    <property type="protein sequence ID" value="MBK9797944.1"/>
    <property type="molecule type" value="Genomic_DNA"/>
</dbReference>
<protein>
    <submittedName>
        <fullName evidence="2">SLBB domain-containing protein</fullName>
    </submittedName>
</protein>
<gene>
    <name evidence="2" type="ORF">IPP58_15970</name>
</gene>
<dbReference type="Gene3D" id="3.10.560.10">
    <property type="entry name" value="Outer membrane lipoprotein wza domain like"/>
    <property type="match status" value="1"/>
</dbReference>
<feature type="domain" description="Soluble ligand binding" evidence="1">
    <location>
        <begin position="5"/>
        <end position="52"/>
    </location>
</feature>
<evidence type="ECO:0000313" key="3">
    <source>
        <dbReference type="Proteomes" id="UP000886657"/>
    </source>
</evidence>